<accession>A0A8C6GE77</accession>
<dbReference type="GO" id="GO:0097503">
    <property type="term" value="P:sialylation"/>
    <property type="evidence" value="ECO:0007669"/>
    <property type="project" value="TreeGrafter"/>
</dbReference>
<dbReference type="Proteomes" id="UP000694415">
    <property type="component" value="Unplaced"/>
</dbReference>
<evidence type="ECO:0000313" key="2">
    <source>
        <dbReference type="Ensembl" id="ENSMSIP00000004450.1"/>
    </source>
</evidence>
<sequence length="194" mass="22557">MEHCWVFWGLVLWMIAPCLDLTHELAPQQEWTYMVPQQCNWFCFKFGKRGCPSKSPNCSTCYHTAGEACYEKFMGYWRTKALWWLGMNSVSEHGTVWKKPSGVTPNSLLHHFDFHCVSCAMLGNSGFSNINQLFYMAFRMNQASNHSSETEMRSQTAGPFICPRNASHQGFWGQYWLLQLADLVPQVTRFWKMV</sequence>
<dbReference type="GeneTree" id="ENSGT00510000049503"/>
<dbReference type="GO" id="GO:0003836">
    <property type="term" value="F:beta-galactoside (CMP) alpha-2,3-sialyltransferase activity"/>
    <property type="evidence" value="ECO:0007669"/>
    <property type="project" value="TreeGrafter"/>
</dbReference>
<dbReference type="Ensembl" id="ENSMSIT00000005618.1">
    <property type="protein sequence ID" value="ENSMSIP00000004450.1"/>
    <property type="gene ID" value="ENSMSIG00000004051.1"/>
</dbReference>
<evidence type="ECO:0000256" key="1">
    <source>
        <dbReference type="SAM" id="SignalP"/>
    </source>
</evidence>
<keyword evidence="3" id="KW-1185">Reference proteome</keyword>
<protein>
    <submittedName>
        <fullName evidence="2">RIKEN cDNA 6430550D23 gene</fullName>
    </submittedName>
</protein>
<proteinExistence type="predicted"/>
<organism evidence="2 3">
    <name type="scientific">Mus spicilegus</name>
    <name type="common">Mound-building mouse</name>
    <dbReference type="NCBI Taxonomy" id="10103"/>
    <lineage>
        <taxon>Eukaryota</taxon>
        <taxon>Metazoa</taxon>
        <taxon>Chordata</taxon>
        <taxon>Craniata</taxon>
        <taxon>Vertebrata</taxon>
        <taxon>Euteleostomi</taxon>
        <taxon>Mammalia</taxon>
        <taxon>Eutheria</taxon>
        <taxon>Euarchontoglires</taxon>
        <taxon>Glires</taxon>
        <taxon>Rodentia</taxon>
        <taxon>Myomorpha</taxon>
        <taxon>Muroidea</taxon>
        <taxon>Muridae</taxon>
        <taxon>Murinae</taxon>
        <taxon>Mus</taxon>
        <taxon>Mus</taxon>
    </lineage>
</organism>
<dbReference type="AlphaFoldDB" id="A0A8C6GE77"/>
<keyword evidence="1" id="KW-0732">Signal</keyword>
<feature type="chain" id="PRO_5034185008" evidence="1">
    <location>
        <begin position="21"/>
        <end position="194"/>
    </location>
</feature>
<dbReference type="InterPro" id="IPR051757">
    <property type="entry name" value="Beta-gal_alpha2-3_sialyltrans"/>
</dbReference>
<feature type="signal peptide" evidence="1">
    <location>
        <begin position="1"/>
        <end position="20"/>
    </location>
</feature>
<dbReference type="PANTHER" id="PTHR46032">
    <property type="entry name" value="ALPHA-2,3-SIALYLTRANSFERASE ST3GAL I ISOFORM X1"/>
    <property type="match status" value="1"/>
</dbReference>
<dbReference type="GO" id="GO:0016020">
    <property type="term" value="C:membrane"/>
    <property type="evidence" value="ECO:0007669"/>
    <property type="project" value="TreeGrafter"/>
</dbReference>
<evidence type="ECO:0000313" key="3">
    <source>
        <dbReference type="Proteomes" id="UP000694415"/>
    </source>
</evidence>
<dbReference type="PANTHER" id="PTHR46032:SF7">
    <property type="entry name" value="RIKEN CDNA 6430550D23 GENE"/>
    <property type="match status" value="1"/>
</dbReference>
<reference evidence="2" key="2">
    <citation type="submission" date="2025-09" db="UniProtKB">
        <authorList>
            <consortium name="Ensembl"/>
        </authorList>
    </citation>
    <scope>IDENTIFICATION</scope>
</reference>
<name>A0A8C6GE77_MUSSI</name>
<reference evidence="2" key="1">
    <citation type="submission" date="2025-08" db="UniProtKB">
        <authorList>
            <consortium name="Ensembl"/>
        </authorList>
    </citation>
    <scope>IDENTIFICATION</scope>
</reference>